<comment type="caution">
    <text evidence="1">The sequence shown here is derived from an EMBL/GenBank/DDBJ whole genome shotgun (WGS) entry which is preliminary data.</text>
</comment>
<proteinExistence type="predicted"/>
<organism evidence="1 2">
    <name type="scientific">Thiohalocapsa halophila</name>
    <dbReference type="NCBI Taxonomy" id="69359"/>
    <lineage>
        <taxon>Bacteria</taxon>
        <taxon>Pseudomonadati</taxon>
        <taxon>Pseudomonadota</taxon>
        <taxon>Gammaproteobacteria</taxon>
        <taxon>Chromatiales</taxon>
        <taxon>Chromatiaceae</taxon>
        <taxon>Thiohalocapsa</taxon>
    </lineage>
</organism>
<sequence>MAEPLQAGNLPDDFPPERFALMAFCEGCGHSAALDRASLPPGLTVQAIPARLRCTACGRRPGTLRVVYTGAGGFKYAGAAMMPGLEGLGSA</sequence>
<dbReference type="EMBL" id="NRRV01000053">
    <property type="protein sequence ID" value="MBK1632653.1"/>
    <property type="molecule type" value="Genomic_DNA"/>
</dbReference>
<dbReference type="RefSeq" id="WP_200240394.1">
    <property type="nucleotide sequence ID" value="NZ_NRRV01000053.1"/>
</dbReference>
<protein>
    <submittedName>
        <fullName evidence="1">Uncharacterized protein</fullName>
    </submittedName>
</protein>
<gene>
    <name evidence="1" type="ORF">CKO31_18275</name>
</gene>
<dbReference type="Proteomes" id="UP000748752">
    <property type="component" value="Unassembled WGS sequence"/>
</dbReference>
<name>A0ABS1CLT1_9GAMM</name>
<evidence type="ECO:0000313" key="2">
    <source>
        <dbReference type="Proteomes" id="UP000748752"/>
    </source>
</evidence>
<keyword evidence="2" id="KW-1185">Reference proteome</keyword>
<reference evidence="1 2" key="1">
    <citation type="journal article" date="2020" name="Microorganisms">
        <title>Osmotic Adaptation and Compatible Solute Biosynthesis of Phototrophic Bacteria as Revealed from Genome Analyses.</title>
        <authorList>
            <person name="Imhoff J.F."/>
            <person name="Rahn T."/>
            <person name="Kunzel S."/>
            <person name="Keller A."/>
            <person name="Neulinger S.C."/>
        </authorList>
    </citation>
    <scope>NUCLEOTIDE SEQUENCE [LARGE SCALE GENOMIC DNA]</scope>
    <source>
        <strain evidence="1 2">DSM 6210</strain>
    </source>
</reference>
<evidence type="ECO:0000313" key="1">
    <source>
        <dbReference type="EMBL" id="MBK1632653.1"/>
    </source>
</evidence>
<accession>A0ABS1CLT1</accession>